<evidence type="ECO:0000259" key="3">
    <source>
        <dbReference type="Pfam" id="PF25546"/>
    </source>
</evidence>
<feature type="compositionally biased region" description="Polar residues" evidence="1">
    <location>
        <begin position="810"/>
        <end position="819"/>
    </location>
</feature>
<evidence type="ECO:0000256" key="1">
    <source>
        <dbReference type="SAM" id="MobiDB-lite"/>
    </source>
</evidence>
<gene>
    <name evidence="4" type="ORF">HCG48_07730</name>
</gene>
<proteinExistence type="predicted"/>
<accession>A0A6H1TXI0</accession>
<dbReference type="AlphaFoldDB" id="A0A6H1TXI0"/>
<dbReference type="EMBL" id="CP051167">
    <property type="protein sequence ID" value="QIZ70483.1"/>
    <property type="molecule type" value="Genomic_DNA"/>
</dbReference>
<keyword evidence="5" id="KW-1185">Reference proteome</keyword>
<keyword evidence="2" id="KW-0472">Membrane</keyword>
<protein>
    <recommendedName>
        <fullName evidence="3">DUF7925 domain-containing protein</fullName>
    </recommendedName>
</protein>
<sequence>MGSLIGVGFPKITGNKQGNFYRFWLAIALLCAGAIAPYRILAQTTPAGTQIENRATGTFEDPSNPGVTIPVESNTVVLTVAEIAGITVQPDGARKDGEGPIEPGDRLFFRFSITNVGNDPTRFRIPNSATVSGAGTVSGNLEISTDGGNTWTEISGSELITGSIPIGGNLLVRVPVTVNGSATEGDEIRVQLGNTPNSAQNVERTPNGTDVFTVDNPEGAVPTEATGDPFNGTREASAFQTITVASTPLALPVILKTHGTPVEIGDPANPADDVITYQLALDVRSRIPAGASGFVPGNLAPNTSFPIAVDGAVAPRILVSDAIPQGTALVPDSWQAPAGWQVVFTADNPEVLNANLATWTTDPGAIGGAANATRIGFIFDGILNAGTTTAGFQFQLVTSGLTGPGTIANVAQVFGGTEGNPGPLLFDESGDQNPNNFNDDGTAPPTDDTGNPIVTPGLSNPGRDGQDEDNNNGGSGPGGEANVVVISGGAGGILNGPPGSPGAIGPTDSNDDFHNKVVATPPNLGPNEPFTPDPVAFTNSLSNASGADVTIAPIAPQERNSLPNGTRVTVTFDQQTAIYTYDRAAGFRTDDPPVTIPGTTTEADYSVTIALPTAVKNRGYGVPIAAFDDRDDDGFFDESEPGNVKIDRVYTGFIEILKESRILKGSGPDVLDGQEQFSQDTKTPGPGNLIEYRLSYNNISEAGGPGNVTLTAENLVISEDGTTYDPIENPGGNNWALDTDDADGDNDPTTGIDTSHVLGSPVDSRGGTINFFGGRPPTARSGPQSGTTTASDVSKYEVRVRGPLGPGETGTFTFQRRVN</sequence>
<feature type="region of interest" description="Disordered" evidence="1">
    <location>
        <begin position="197"/>
        <end position="230"/>
    </location>
</feature>
<keyword evidence="2" id="KW-0812">Transmembrane</keyword>
<evidence type="ECO:0000313" key="5">
    <source>
        <dbReference type="Proteomes" id="UP000500857"/>
    </source>
</evidence>
<keyword evidence="2" id="KW-1133">Transmembrane helix</keyword>
<organism evidence="4 5">
    <name type="scientific">Oxynema aestuarii AP17</name>
    <dbReference type="NCBI Taxonomy" id="2064643"/>
    <lineage>
        <taxon>Bacteria</taxon>
        <taxon>Bacillati</taxon>
        <taxon>Cyanobacteriota</taxon>
        <taxon>Cyanophyceae</taxon>
        <taxon>Oscillatoriophycideae</taxon>
        <taxon>Oscillatoriales</taxon>
        <taxon>Oscillatoriaceae</taxon>
        <taxon>Oxynema</taxon>
        <taxon>Oxynema aestuarii</taxon>
    </lineage>
</organism>
<feature type="compositionally biased region" description="Polar residues" evidence="1">
    <location>
        <begin position="197"/>
        <end position="210"/>
    </location>
</feature>
<evidence type="ECO:0000313" key="4">
    <source>
        <dbReference type="EMBL" id="QIZ70483.1"/>
    </source>
</evidence>
<dbReference type="InterPro" id="IPR057685">
    <property type="entry name" value="DUF7925"/>
</dbReference>
<feature type="region of interest" description="Disordered" evidence="1">
    <location>
        <begin position="774"/>
        <end position="795"/>
    </location>
</feature>
<feature type="region of interest" description="Disordered" evidence="1">
    <location>
        <begin position="800"/>
        <end position="819"/>
    </location>
</feature>
<evidence type="ECO:0000256" key="2">
    <source>
        <dbReference type="SAM" id="Phobius"/>
    </source>
</evidence>
<dbReference type="Pfam" id="PF25546">
    <property type="entry name" value="DUF7925"/>
    <property type="match status" value="1"/>
</dbReference>
<dbReference type="RefSeq" id="WP_168568638.1">
    <property type="nucleotide sequence ID" value="NZ_CP051167.1"/>
</dbReference>
<feature type="transmembrane region" description="Helical" evidence="2">
    <location>
        <begin position="21"/>
        <end position="41"/>
    </location>
</feature>
<dbReference type="KEGG" id="oxy:HCG48_07730"/>
<feature type="compositionally biased region" description="Low complexity" evidence="1">
    <location>
        <begin position="438"/>
        <end position="452"/>
    </location>
</feature>
<name>A0A6H1TXI0_9CYAN</name>
<feature type="region of interest" description="Disordered" evidence="1">
    <location>
        <begin position="418"/>
        <end position="515"/>
    </location>
</feature>
<feature type="compositionally biased region" description="Polar residues" evidence="1">
    <location>
        <begin position="781"/>
        <end position="792"/>
    </location>
</feature>
<feature type="domain" description="DUF7925" evidence="3">
    <location>
        <begin position="253"/>
        <end position="437"/>
    </location>
</feature>
<reference evidence="4 5" key="1">
    <citation type="submission" date="2020-04" db="EMBL/GenBank/DDBJ databases">
        <authorList>
            <person name="Basu S."/>
            <person name="Maruthanayagam V."/>
            <person name="Chakraborty S."/>
            <person name="Pramanik A."/>
            <person name="Mukherjee J."/>
            <person name="Brink B."/>
        </authorList>
    </citation>
    <scope>NUCLEOTIDE SEQUENCE [LARGE SCALE GENOMIC DNA]</scope>
    <source>
        <strain evidence="4 5">AP17</strain>
    </source>
</reference>
<dbReference type="Proteomes" id="UP000500857">
    <property type="component" value="Chromosome"/>
</dbReference>
<feature type="region of interest" description="Disordered" evidence="1">
    <location>
        <begin position="667"/>
        <end position="686"/>
    </location>
</feature>